<feature type="compositionally biased region" description="Pro residues" evidence="7">
    <location>
        <begin position="138"/>
        <end position="149"/>
    </location>
</feature>
<dbReference type="AlphaFoldDB" id="A0A6I8TNH9"/>
<keyword evidence="2 6" id="KW-0963">Cytoplasm</keyword>
<dbReference type="PROSITE" id="PS51491">
    <property type="entry name" value="TAU_MAP_2"/>
    <property type="match status" value="4"/>
</dbReference>
<feature type="compositionally biased region" description="Basic and acidic residues" evidence="7">
    <location>
        <begin position="381"/>
        <end position="408"/>
    </location>
</feature>
<reference evidence="8 9" key="1">
    <citation type="submission" date="2017-06" db="EMBL/GenBank/DDBJ databases">
        <title>Aedes aegypti genome working group (AGWG) sequencing and assembly.</title>
        <authorList>
            <consortium name="Aedes aegypti Genome Working Group (AGWG)"/>
            <person name="Matthews B.J."/>
        </authorList>
    </citation>
    <scope>NUCLEOTIDE SEQUENCE [LARGE SCALE GENOMIC DNA]</scope>
    <source>
        <strain evidence="8 9">LVP_AGWG</strain>
    </source>
</reference>
<keyword evidence="4" id="KW-0677">Repeat</keyword>
<dbReference type="OrthoDB" id="9378527at2759"/>
<evidence type="ECO:0000256" key="6">
    <source>
        <dbReference type="RuleBase" id="RU000686"/>
    </source>
</evidence>
<comment type="subcellular location">
    <subcellularLocation>
        <location evidence="1 6">Cytoplasm</location>
        <location evidence="1 6">Cytoskeleton</location>
    </subcellularLocation>
</comment>
<feature type="compositionally biased region" description="Polar residues" evidence="7">
    <location>
        <begin position="73"/>
        <end position="88"/>
    </location>
</feature>
<keyword evidence="6" id="KW-0493">Microtubule</keyword>
<gene>
    <name evidence="8" type="primary">5580230</name>
</gene>
<feature type="region of interest" description="Disordered" evidence="7">
    <location>
        <begin position="695"/>
        <end position="716"/>
    </location>
</feature>
<keyword evidence="9" id="KW-1185">Reference proteome</keyword>
<protein>
    <recommendedName>
        <fullName evidence="6">Microtubule-associated protein</fullName>
    </recommendedName>
</protein>
<name>A0A6I8TNH9_AEDAE</name>
<feature type="region of interest" description="Disordered" evidence="7">
    <location>
        <begin position="1"/>
        <end position="580"/>
    </location>
</feature>
<feature type="compositionally biased region" description="Polar residues" evidence="7">
    <location>
        <begin position="206"/>
        <end position="217"/>
    </location>
</feature>
<dbReference type="GO" id="GO:0005874">
    <property type="term" value="C:microtubule"/>
    <property type="evidence" value="ECO:0007669"/>
    <property type="project" value="UniProtKB-KW"/>
</dbReference>
<evidence type="ECO:0000256" key="3">
    <source>
        <dbReference type="ARBA" id="ARBA00022553"/>
    </source>
</evidence>
<feature type="compositionally biased region" description="Low complexity" evidence="7">
    <location>
        <begin position="241"/>
        <end position="258"/>
    </location>
</feature>
<feature type="compositionally biased region" description="Polar residues" evidence="7">
    <location>
        <begin position="1"/>
        <end position="10"/>
    </location>
</feature>
<feature type="compositionally biased region" description="Polar residues" evidence="7">
    <location>
        <begin position="97"/>
        <end position="113"/>
    </location>
</feature>
<reference evidence="8" key="2">
    <citation type="submission" date="2020-05" db="UniProtKB">
        <authorList>
            <consortium name="EnsemblMetazoa"/>
        </authorList>
    </citation>
    <scope>IDENTIFICATION</scope>
    <source>
        <strain evidence="8">LVP_AGWG</strain>
    </source>
</reference>
<dbReference type="InterPro" id="IPR001084">
    <property type="entry name" value="MAP_tubulin-bd_rpt"/>
</dbReference>
<evidence type="ECO:0000256" key="5">
    <source>
        <dbReference type="ARBA" id="ARBA00023212"/>
    </source>
</evidence>
<keyword evidence="5 6" id="KW-0206">Cytoskeleton</keyword>
<feature type="compositionally biased region" description="Polar residues" evidence="7">
    <location>
        <begin position="332"/>
        <end position="358"/>
    </location>
</feature>
<feature type="compositionally biased region" description="Polar residues" evidence="7">
    <location>
        <begin position="367"/>
        <end position="379"/>
    </location>
</feature>
<keyword evidence="3" id="KW-0597">Phosphoprotein</keyword>
<dbReference type="GO" id="GO:0008017">
    <property type="term" value="F:microtubule binding"/>
    <property type="evidence" value="ECO:0007669"/>
    <property type="project" value="InterPro"/>
</dbReference>
<dbReference type="Proteomes" id="UP000008820">
    <property type="component" value="Chromosome 1"/>
</dbReference>
<dbReference type="EnsemblMetazoa" id="AAEL012206-RD">
    <property type="protein sequence ID" value="AAEL012206-PD"/>
    <property type="gene ID" value="AAEL012206"/>
</dbReference>
<evidence type="ECO:0000256" key="1">
    <source>
        <dbReference type="ARBA" id="ARBA00004245"/>
    </source>
</evidence>
<feature type="compositionally biased region" description="Polar residues" evidence="7">
    <location>
        <begin position="431"/>
        <end position="452"/>
    </location>
</feature>
<dbReference type="PANTHER" id="PTHR11501:SF18">
    <property type="entry name" value="MICROTUBULE-ASSOCIATED PROTEIN"/>
    <property type="match status" value="1"/>
</dbReference>
<sequence>MLQFNDNAKAQNPPIVLSKPDLGENPTGSPASTHFVPPKPPPQPPLQPQPLIRQLYTKPIIAPQLLDLHSKPPLSQGQGNQYPVQKTGTFPPHTASIYYQSGTRQIMSQNGPGTQRPPNPSMSPQNMRSMGPMMQRPGAPPLNRPPGPPGQYITSPNVRPQMPPPPQQQQQQQQPSMQRPPLRPTTPQQVRPTNVMPQNVRPPFSPQNSTTVTNQPIRSGAPLVRPPNIGQSQSPIGGPGTQQIRPTPIPQQIINNRPPSMPFRSPAQLGSFEQSGTERDSPETFNRMQSDLSLGKTDSPRSSYLSTDDDDDVVIGKITPLASSRSPEDLLSATSKISAPLNRSDSQISIPSRPQSGLGNYIKSSDRTAQSPQPLQSNEIVYKEKQPISAEKPLDGLSHPEKANDELSKNISHVLSNDNTNRPNKPLDFASSRQQSSTSVGKHRQSTPTTPGGTDRVTFVLPDETNGTENSEHLRKTPLPPNALKKPDVETRGRSPFKSNLSVDKDHPDKDNKGDNDSGVDESTQEKDRNGPNSPGSPLKSPTKIPSLRRPESITPQTRSRSTSKQRLTAKTPEFPTEPLIKKVPMNKIQVGAAPSPNLKVVRSKIGSLENATHKPGGGHVKIETKKLDIKAAPRIEAKNEAYVPKGGDKKIVTTKLTWNAKPKIGSLDNANHRPGGGDKKIETLKMDFKDRARPKIGSKDNLGYQPGGGDVKPGSAITVEQKRKAIVNQKLDIKAESKIGSLENIKHRPGGGDKKIFDDKDYLKQIDHPVALTPPSQRTFRKMAASMSGVELARELQTVPEPMSLRTSRRPSSLTTSISLPAECIVLSVAPGPVDPLPERKLRRTESTRSFLKKDGRAFHPKPFRIY</sequence>
<evidence type="ECO:0000256" key="2">
    <source>
        <dbReference type="ARBA" id="ARBA00022490"/>
    </source>
</evidence>
<proteinExistence type="predicted"/>
<dbReference type="InParanoid" id="A0A6I8TNH9"/>
<dbReference type="EnsemblMetazoa" id="AAEL012206-RL">
    <property type="protein sequence ID" value="AAEL012206-PL"/>
    <property type="gene ID" value="AAEL012206"/>
</dbReference>
<dbReference type="PANTHER" id="PTHR11501">
    <property type="entry name" value="MICROTUBULE-ASSOCIATED PROTEIN"/>
    <property type="match status" value="1"/>
</dbReference>
<feature type="compositionally biased region" description="Polar residues" evidence="7">
    <location>
        <begin position="283"/>
        <end position="292"/>
    </location>
</feature>
<evidence type="ECO:0000256" key="7">
    <source>
        <dbReference type="SAM" id="MobiDB-lite"/>
    </source>
</evidence>
<evidence type="ECO:0000313" key="8">
    <source>
        <dbReference type="EnsemblMetazoa" id="AAEL012206-PD"/>
    </source>
</evidence>
<dbReference type="Pfam" id="PF00418">
    <property type="entry name" value="Tubulin-binding"/>
    <property type="match status" value="4"/>
</dbReference>
<organism evidence="8 9">
    <name type="scientific">Aedes aegypti</name>
    <name type="common">Yellowfever mosquito</name>
    <name type="synonym">Culex aegypti</name>
    <dbReference type="NCBI Taxonomy" id="7159"/>
    <lineage>
        <taxon>Eukaryota</taxon>
        <taxon>Metazoa</taxon>
        <taxon>Ecdysozoa</taxon>
        <taxon>Arthropoda</taxon>
        <taxon>Hexapoda</taxon>
        <taxon>Insecta</taxon>
        <taxon>Pterygota</taxon>
        <taxon>Neoptera</taxon>
        <taxon>Endopterygota</taxon>
        <taxon>Diptera</taxon>
        <taxon>Nematocera</taxon>
        <taxon>Culicoidea</taxon>
        <taxon>Culicidae</taxon>
        <taxon>Culicinae</taxon>
        <taxon>Aedini</taxon>
        <taxon>Aedes</taxon>
        <taxon>Stegomyia</taxon>
    </lineage>
</organism>
<evidence type="ECO:0000256" key="4">
    <source>
        <dbReference type="ARBA" id="ARBA00022737"/>
    </source>
</evidence>
<dbReference type="InterPro" id="IPR027324">
    <property type="entry name" value="MAP2/MAP4/Tau"/>
</dbReference>
<dbReference type="PROSITE" id="PS00229">
    <property type="entry name" value="TAU_MAP_1"/>
    <property type="match status" value="2"/>
</dbReference>
<dbReference type="GO" id="GO:0031175">
    <property type="term" value="P:neuron projection development"/>
    <property type="evidence" value="ECO:0007669"/>
    <property type="project" value="TreeGrafter"/>
</dbReference>
<accession>A0A6I8TNH9</accession>
<feature type="compositionally biased region" description="Low complexity" evidence="7">
    <location>
        <begin position="168"/>
        <end position="193"/>
    </location>
</feature>
<dbReference type="GO" id="GO:0000226">
    <property type="term" value="P:microtubule cytoskeleton organization"/>
    <property type="evidence" value="ECO:0007669"/>
    <property type="project" value="TreeGrafter"/>
</dbReference>
<evidence type="ECO:0000313" key="9">
    <source>
        <dbReference type="Proteomes" id="UP000008820"/>
    </source>
</evidence>
<feature type="compositionally biased region" description="Polar residues" evidence="7">
    <location>
        <begin position="409"/>
        <end position="423"/>
    </location>
</feature>
<dbReference type="GO" id="GO:0043005">
    <property type="term" value="C:neuron projection"/>
    <property type="evidence" value="ECO:0007669"/>
    <property type="project" value="TreeGrafter"/>
</dbReference>
<feature type="compositionally biased region" description="Pro residues" evidence="7">
    <location>
        <begin position="37"/>
        <end position="48"/>
    </location>
</feature>
<feature type="compositionally biased region" description="Polar residues" evidence="7">
    <location>
        <begin position="554"/>
        <end position="569"/>
    </location>
</feature>
<feature type="compositionally biased region" description="Basic and acidic residues" evidence="7">
    <location>
        <begin position="503"/>
        <end position="516"/>
    </location>
</feature>